<keyword evidence="5" id="KW-0862">Zinc</keyword>
<reference evidence="8" key="2">
    <citation type="submission" date="2020-08" db="EMBL/GenBank/DDBJ databases">
        <title>Plant Genome Project.</title>
        <authorList>
            <person name="Zhang R.-G."/>
        </authorList>
    </citation>
    <scope>NUCLEOTIDE SEQUENCE</scope>
    <source>
        <strain evidence="8">Huo1</strain>
        <tissue evidence="8">Leaf</tissue>
    </source>
</reference>
<evidence type="ECO:0000256" key="6">
    <source>
        <dbReference type="SAM" id="MobiDB-lite"/>
    </source>
</evidence>
<dbReference type="GO" id="GO:0050793">
    <property type="term" value="P:regulation of developmental process"/>
    <property type="evidence" value="ECO:0007669"/>
    <property type="project" value="TreeGrafter"/>
</dbReference>
<organism evidence="8">
    <name type="scientific">Salvia splendens</name>
    <name type="common">Scarlet sage</name>
    <dbReference type="NCBI Taxonomy" id="180675"/>
    <lineage>
        <taxon>Eukaryota</taxon>
        <taxon>Viridiplantae</taxon>
        <taxon>Streptophyta</taxon>
        <taxon>Embryophyta</taxon>
        <taxon>Tracheophyta</taxon>
        <taxon>Spermatophyta</taxon>
        <taxon>Magnoliopsida</taxon>
        <taxon>eudicotyledons</taxon>
        <taxon>Gunneridae</taxon>
        <taxon>Pentapetalae</taxon>
        <taxon>asterids</taxon>
        <taxon>lamiids</taxon>
        <taxon>Lamiales</taxon>
        <taxon>Lamiaceae</taxon>
        <taxon>Nepetoideae</taxon>
        <taxon>Mentheae</taxon>
        <taxon>Salviinae</taxon>
        <taxon>Salvia</taxon>
        <taxon>Salvia subgen. Calosphace</taxon>
        <taxon>core Calosphace</taxon>
    </lineage>
</organism>
<evidence type="ECO:0000259" key="7">
    <source>
        <dbReference type="PROSITE" id="PS51523"/>
    </source>
</evidence>
<keyword evidence="2" id="KW-0963">Cytoplasm</keyword>
<keyword evidence="3" id="KW-0479">Metal-binding</keyword>
<dbReference type="GO" id="GO:0000976">
    <property type="term" value="F:transcription cis-regulatory region binding"/>
    <property type="evidence" value="ECO:0007669"/>
    <property type="project" value="TreeGrafter"/>
</dbReference>
<evidence type="ECO:0000313" key="8">
    <source>
        <dbReference type="EMBL" id="KAG6407928.1"/>
    </source>
</evidence>
<feature type="domain" description="ZF-HD dimerization-type" evidence="7">
    <location>
        <begin position="22"/>
        <end position="73"/>
    </location>
</feature>
<dbReference type="PROSITE" id="PS51523">
    <property type="entry name" value="ZF_HD_DIMER"/>
    <property type="match status" value="1"/>
</dbReference>
<protein>
    <recommendedName>
        <fullName evidence="7">ZF-HD dimerization-type domain-containing protein</fullName>
    </recommendedName>
</protein>
<evidence type="ECO:0000313" key="9">
    <source>
        <dbReference type="Proteomes" id="UP000298416"/>
    </source>
</evidence>
<dbReference type="NCBIfam" id="TIGR01566">
    <property type="entry name" value="ZF_HD_prot_N"/>
    <property type="match status" value="1"/>
</dbReference>
<dbReference type="EMBL" id="PNBA02000011">
    <property type="protein sequence ID" value="KAG6407928.1"/>
    <property type="molecule type" value="Genomic_DNA"/>
</dbReference>
<evidence type="ECO:0000256" key="4">
    <source>
        <dbReference type="ARBA" id="ARBA00022771"/>
    </source>
</evidence>
<evidence type="ECO:0000256" key="5">
    <source>
        <dbReference type="ARBA" id="ARBA00022833"/>
    </source>
</evidence>
<keyword evidence="4" id="KW-0863">Zinc-finger</keyword>
<name>A0A8X8X946_SALSN</name>
<dbReference type="AlphaFoldDB" id="A0A8X8X946"/>
<feature type="compositionally biased region" description="Polar residues" evidence="6">
    <location>
        <begin position="99"/>
        <end position="112"/>
    </location>
</feature>
<dbReference type="GO" id="GO:0005737">
    <property type="term" value="C:cytoplasm"/>
    <property type="evidence" value="ECO:0007669"/>
    <property type="project" value="UniProtKB-SubCell"/>
</dbReference>
<dbReference type="PANTHER" id="PTHR31948:SF162">
    <property type="entry name" value="MINI ZINC FINGER PROTEIN 2"/>
    <property type="match status" value="1"/>
</dbReference>
<dbReference type="GO" id="GO:0003700">
    <property type="term" value="F:DNA-binding transcription factor activity"/>
    <property type="evidence" value="ECO:0007669"/>
    <property type="project" value="TreeGrafter"/>
</dbReference>
<dbReference type="GO" id="GO:0008270">
    <property type="term" value="F:zinc ion binding"/>
    <property type="evidence" value="ECO:0007669"/>
    <property type="project" value="UniProtKB-KW"/>
</dbReference>
<evidence type="ECO:0000256" key="2">
    <source>
        <dbReference type="ARBA" id="ARBA00022490"/>
    </source>
</evidence>
<dbReference type="GO" id="GO:0005634">
    <property type="term" value="C:nucleus"/>
    <property type="evidence" value="ECO:0007669"/>
    <property type="project" value="TreeGrafter"/>
</dbReference>
<gene>
    <name evidence="8" type="ORF">SASPL_130928</name>
</gene>
<feature type="compositionally biased region" description="Low complexity" evidence="6">
    <location>
        <begin position="80"/>
        <end position="96"/>
    </location>
</feature>
<reference evidence="8" key="1">
    <citation type="submission" date="2018-01" db="EMBL/GenBank/DDBJ databases">
        <authorList>
            <person name="Mao J.F."/>
        </authorList>
    </citation>
    <scope>NUCLEOTIDE SEQUENCE</scope>
    <source>
        <strain evidence="8">Huo1</strain>
        <tissue evidence="8">Leaf</tissue>
    </source>
</reference>
<sequence length="112" mass="12337">MARKIIVLRQQVAPRDEDGVVYMECIKNHSAHLGLHAIDGCGEFMASAPSPDRPEAELTCDAWGCYRDYHRMKLKITRWQSQASQVSSASGLSGLGTEAMNSPQSSTAWSPR</sequence>
<accession>A0A8X8X946</accession>
<evidence type="ECO:0000256" key="3">
    <source>
        <dbReference type="ARBA" id="ARBA00022723"/>
    </source>
</evidence>
<feature type="region of interest" description="Disordered" evidence="6">
    <location>
        <begin position="80"/>
        <end position="112"/>
    </location>
</feature>
<dbReference type="PANTHER" id="PTHR31948">
    <property type="entry name" value="ZINC-FINGER HOMEODOMAIN PROTEIN 2"/>
    <property type="match status" value="1"/>
</dbReference>
<keyword evidence="9" id="KW-1185">Reference proteome</keyword>
<evidence type="ECO:0000256" key="1">
    <source>
        <dbReference type="ARBA" id="ARBA00004496"/>
    </source>
</evidence>
<dbReference type="Proteomes" id="UP000298416">
    <property type="component" value="Unassembled WGS sequence"/>
</dbReference>
<comment type="caution">
    <text evidence="8">The sequence shown here is derived from an EMBL/GenBank/DDBJ whole genome shotgun (WGS) entry which is preliminary data.</text>
</comment>
<comment type="subcellular location">
    <subcellularLocation>
        <location evidence="1">Cytoplasm</location>
    </subcellularLocation>
</comment>
<proteinExistence type="predicted"/>
<dbReference type="Pfam" id="PF04770">
    <property type="entry name" value="ZF-HD_dimer"/>
    <property type="match status" value="1"/>
</dbReference>
<dbReference type="InterPro" id="IPR006456">
    <property type="entry name" value="ZF_HD_homeobox_Cys/His_dimer"/>
</dbReference>